<dbReference type="InterPro" id="IPR009078">
    <property type="entry name" value="Ferritin-like_SF"/>
</dbReference>
<organism evidence="3 4">
    <name type="scientific">Coprinopsis marcescibilis</name>
    <name type="common">Agaric fungus</name>
    <name type="synonym">Psathyrella marcescibilis</name>
    <dbReference type="NCBI Taxonomy" id="230819"/>
    <lineage>
        <taxon>Eukaryota</taxon>
        <taxon>Fungi</taxon>
        <taxon>Dikarya</taxon>
        <taxon>Basidiomycota</taxon>
        <taxon>Agaricomycotina</taxon>
        <taxon>Agaricomycetes</taxon>
        <taxon>Agaricomycetidae</taxon>
        <taxon>Agaricales</taxon>
        <taxon>Agaricineae</taxon>
        <taxon>Psathyrellaceae</taxon>
        <taxon>Coprinopsis</taxon>
    </lineage>
</organism>
<dbReference type="STRING" id="230819.A0A5C3L7E4"/>
<evidence type="ECO:0000256" key="2">
    <source>
        <dbReference type="SAM" id="SignalP"/>
    </source>
</evidence>
<dbReference type="SUPFAM" id="SSF47240">
    <property type="entry name" value="Ferritin-like"/>
    <property type="match status" value="1"/>
</dbReference>
<evidence type="ECO:0000313" key="4">
    <source>
        <dbReference type="Proteomes" id="UP000307440"/>
    </source>
</evidence>
<dbReference type="EMBL" id="ML210154">
    <property type="protein sequence ID" value="TFK28707.1"/>
    <property type="molecule type" value="Genomic_DNA"/>
</dbReference>
<keyword evidence="2" id="KW-0732">Signal</keyword>
<keyword evidence="4" id="KW-1185">Reference proteome</keyword>
<feature type="compositionally biased region" description="Polar residues" evidence="1">
    <location>
        <begin position="358"/>
        <end position="377"/>
    </location>
</feature>
<feature type="compositionally biased region" description="Low complexity" evidence="1">
    <location>
        <begin position="342"/>
        <end position="357"/>
    </location>
</feature>
<evidence type="ECO:0000313" key="3">
    <source>
        <dbReference type="EMBL" id="TFK28707.1"/>
    </source>
</evidence>
<evidence type="ECO:0008006" key="5">
    <source>
        <dbReference type="Google" id="ProtNLM"/>
    </source>
</evidence>
<dbReference type="AlphaFoldDB" id="A0A5C3L7E4"/>
<dbReference type="OrthoDB" id="1001765at2759"/>
<protein>
    <recommendedName>
        <fullName evidence="5">Ferritin-like domain-containing protein</fullName>
    </recommendedName>
</protein>
<feature type="chain" id="PRO_5022988407" description="Ferritin-like domain-containing protein" evidence="2">
    <location>
        <begin position="23"/>
        <end position="387"/>
    </location>
</feature>
<proteinExistence type="predicted"/>
<dbReference type="Proteomes" id="UP000307440">
    <property type="component" value="Unassembled WGS sequence"/>
</dbReference>
<dbReference type="Pfam" id="PF13668">
    <property type="entry name" value="Ferritin_2"/>
    <property type="match status" value="1"/>
</dbReference>
<gene>
    <name evidence="3" type="ORF">FA15DRAFT_508629</name>
</gene>
<evidence type="ECO:0000256" key="1">
    <source>
        <dbReference type="SAM" id="MobiDB-lite"/>
    </source>
</evidence>
<feature type="signal peptide" evidence="2">
    <location>
        <begin position="1"/>
        <end position="22"/>
    </location>
</feature>
<reference evidence="3 4" key="1">
    <citation type="journal article" date="2019" name="Nat. Ecol. Evol.">
        <title>Megaphylogeny resolves global patterns of mushroom evolution.</title>
        <authorList>
            <person name="Varga T."/>
            <person name="Krizsan K."/>
            <person name="Foldi C."/>
            <person name="Dima B."/>
            <person name="Sanchez-Garcia M."/>
            <person name="Sanchez-Ramirez S."/>
            <person name="Szollosi G.J."/>
            <person name="Szarkandi J.G."/>
            <person name="Papp V."/>
            <person name="Albert L."/>
            <person name="Andreopoulos W."/>
            <person name="Angelini C."/>
            <person name="Antonin V."/>
            <person name="Barry K.W."/>
            <person name="Bougher N.L."/>
            <person name="Buchanan P."/>
            <person name="Buyck B."/>
            <person name="Bense V."/>
            <person name="Catcheside P."/>
            <person name="Chovatia M."/>
            <person name="Cooper J."/>
            <person name="Damon W."/>
            <person name="Desjardin D."/>
            <person name="Finy P."/>
            <person name="Geml J."/>
            <person name="Haridas S."/>
            <person name="Hughes K."/>
            <person name="Justo A."/>
            <person name="Karasinski D."/>
            <person name="Kautmanova I."/>
            <person name="Kiss B."/>
            <person name="Kocsube S."/>
            <person name="Kotiranta H."/>
            <person name="LaButti K.M."/>
            <person name="Lechner B.E."/>
            <person name="Liimatainen K."/>
            <person name="Lipzen A."/>
            <person name="Lukacs Z."/>
            <person name="Mihaltcheva S."/>
            <person name="Morgado L.N."/>
            <person name="Niskanen T."/>
            <person name="Noordeloos M.E."/>
            <person name="Ohm R.A."/>
            <person name="Ortiz-Santana B."/>
            <person name="Ovrebo C."/>
            <person name="Racz N."/>
            <person name="Riley R."/>
            <person name="Savchenko A."/>
            <person name="Shiryaev A."/>
            <person name="Soop K."/>
            <person name="Spirin V."/>
            <person name="Szebenyi C."/>
            <person name="Tomsovsky M."/>
            <person name="Tulloss R.E."/>
            <person name="Uehling J."/>
            <person name="Grigoriev I.V."/>
            <person name="Vagvolgyi C."/>
            <person name="Papp T."/>
            <person name="Martin F.M."/>
            <person name="Miettinen O."/>
            <person name="Hibbett D.S."/>
            <person name="Nagy L.G."/>
        </authorList>
    </citation>
    <scope>NUCLEOTIDE SEQUENCE [LARGE SCALE GENOMIC DNA]</scope>
    <source>
        <strain evidence="3 4">CBS 121175</strain>
    </source>
</reference>
<dbReference type="CDD" id="cd00657">
    <property type="entry name" value="Ferritin_like"/>
    <property type="match status" value="1"/>
</dbReference>
<feature type="region of interest" description="Disordered" evidence="1">
    <location>
        <begin position="337"/>
        <end position="378"/>
    </location>
</feature>
<accession>A0A5C3L7E4</accession>
<name>A0A5C3L7E4_COPMA</name>
<sequence length="387" mass="39641">MRSFISKSLVALAASLPLLVSAAPAIVPQSIAKRAEVDILVFKFADVLEQLESAFYEQALAKFKEEDFIAAGFSSAKIAIEQFVRIQKDEATHSVVLQSALRSFGQEPITGCKFNFAPALTDVATMAATARVVENVGVGAYLGGAALLTDPVLVTAAGSILTVEARHQSILNLLSGTGTAIPNAFDFALTPSEVLALAGPFFDGPCDLGIPANEVLQVTNTGPIGPGTKLTFSSAAIKGGADQQNLHCQMLVGGKGTSIPFPIDECVVPGDLNGPVAIFVTSDGQPLINNVRDRATTQLVAGPALAFIDIEPQTLGQLARAGAQVLSTSTISPGQASSILSAPAPTGTAGGAPPVVTLSPSANRETGPSDDGATTVNGWVIDGVPQV</sequence>